<dbReference type="Proteomes" id="UP001564657">
    <property type="component" value="Unassembled WGS sequence"/>
</dbReference>
<keyword evidence="2" id="KW-1185">Reference proteome</keyword>
<sequence length="58" mass="6717">MSKYKVTYWSNFISNKMNVKGPYNDIFVEANDDIEAKKKAIKKVSVKDHKTEKGYTAN</sequence>
<dbReference type="EMBL" id="JBGEWD010000025">
    <property type="protein sequence ID" value="MEY8001790.1"/>
    <property type="molecule type" value="Genomic_DNA"/>
</dbReference>
<evidence type="ECO:0000313" key="1">
    <source>
        <dbReference type="EMBL" id="MEY8001790.1"/>
    </source>
</evidence>
<accession>A0ABV4BSP5</accession>
<dbReference type="RefSeq" id="WP_369705684.1">
    <property type="nucleotide sequence ID" value="NZ_JBGEWD010000025.1"/>
</dbReference>
<evidence type="ECO:0000313" key="2">
    <source>
        <dbReference type="Proteomes" id="UP001564657"/>
    </source>
</evidence>
<reference evidence="1 2" key="1">
    <citation type="submission" date="2024-08" db="EMBL/GenBank/DDBJ databases">
        <title>Clostridium lapicellarii sp. nov., and Clostridium renhuaiense sp. nov., two species isolated from the mud in a fermentation cellar used for producing sauce-flavour Chinese liquors.</title>
        <authorList>
            <person name="Yang F."/>
            <person name="Wang H."/>
            <person name="Chen L.Q."/>
            <person name="Zhou N."/>
            <person name="Lu J.J."/>
            <person name="Pu X.X."/>
            <person name="Wan B."/>
            <person name="Wang L."/>
            <person name="Liu S.J."/>
        </authorList>
    </citation>
    <scope>NUCLEOTIDE SEQUENCE [LARGE SCALE GENOMIC DNA]</scope>
    <source>
        <strain evidence="1 2">MT-5</strain>
    </source>
</reference>
<protein>
    <submittedName>
        <fullName evidence="1">Uncharacterized protein</fullName>
    </submittedName>
</protein>
<organism evidence="1 2">
    <name type="scientific">Clostridium moutaii</name>
    <dbReference type="NCBI Taxonomy" id="3240932"/>
    <lineage>
        <taxon>Bacteria</taxon>
        <taxon>Bacillati</taxon>
        <taxon>Bacillota</taxon>
        <taxon>Clostridia</taxon>
        <taxon>Eubacteriales</taxon>
        <taxon>Clostridiaceae</taxon>
        <taxon>Clostridium</taxon>
    </lineage>
</organism>
<proteinExistence type="predicted"/>
<name>A0ABV4BSP5_9CLOT</name>
<gene>
    <name evidence="1" type="ORF">AB8U03_16630</name>
</gene>
<comment type="caution">
    <text evidence="1">The sequence shown here is derived from an EMBL/GenBank/DDBJ whole genome shotgun (WGS) entry which is preliminary data.</text>
</comment>